<dbReference type="InterPro" id="IPR010982">
    <property type="entry name" value="Lambda_DNA-bd_dom_sf"/>
</dbReference>
<dbReference type="Gene3D" id="1.10.260.40">
    <property type="entry name" value="lambda repressor-like DNA-binding domains"/>
    <property type="match status" value="1"/>
</dbReference>
<organism evidence="1 2">
    <name type="scientific">Serratia quinivorans</name>
    <dbReference type="NCBI Taxonomy" id="137545"/>
    <lineage>
        <taxon>Bacteria</taxon>
        <taxon>Pseudomonadati</taxon>
        <taxon>Pseudomonadota</taxon>
        <taxon>Gammaproteobacteria</taxon>
        <taxon>Enterobacterales</taxon>
        <taxon>Yersiniaceae</taxon>
        <taxon>Serratia</taxon>
    </lineage>
</organism>
<evidence type="ECO:0000313" key="2">
    <source>
        <dbReference type="Proteomes" id="UP000255529"/>
    </source>
</evidence>
<dbReference type="EMBL" id="UGYN01000002">
    <property type="protein sequence ID" value="SUI86096.1"/>
    <property type="molecule type" value="Genomic_DNA"/>
</dbReference>
<proteinExistence type="predicted"/>
<dbReference type="AlphaFoldDB" id="A0A380ATD9"/>
<dbReference type="SUPFAM" id="SSF47413">
    <property type="entry name" value="lambda repressor-like DNA-binding domains"/>
    <property type="match status" value="1"/>
</dbReference>
<dbReference type="GO" id="GO:0003677">
    <property type="term" value="F:DNA binding"/>
    <property type="evidence" value="ECO:0007669"/>
    <property type="project" value="UniProtKB-KW"/>
</dbReference>
<dbReference type="Proteomes" id="UP000255529">
    <property type="component" value="Unassembled WGS sequence"/>
</dbReference>
<name>A0A380ATD9_9GAMM</name>
<accession>A0A380ATD9</accession>
<gene>
    <name evidence="1" type="ORF">NCTC11544_04899</name>
</gene>
<dbReference type="Pfam" id="PF14549">
    <property type="entry name" value="P22_Cro"/>
    <property type="match status" value="1"/>
</dbReference>
<keyword evidence="1" id="KW-0238">DNA-binding</keyword>
<sequence length="65" mass="6767">MKKDDVISHFGGVGKTAKALGLSHAAVSGWDETIPKGRAFEIQVLTGGELLVDPSLYKKSTAPAA</sequence>
<evidence type="ECO:0000313" key="1">
    <source>
        <dbReference type="EMBL" id="SUI86096.1"/>
    </source>
</evidence>
<reference evidence="1 2" key="1">
    <citation type="submission" date="2018-06" db="EMBL/GenBank/DDBJ databases">
        <authorList>
            <consortium name="Pathogen Informatics"/>
            <person name="Doyle S."/>
        </authorList>
    </citation>
    <scope>NUCLEOTIDE SEQUENCE [LARGE SCALE GENOMIC DNA]</scope>
    <source>
        <strain evidence="1 2">NCTC11544</strain>
    </source>
</reference>
<protein>
    <submittedName>
        <fullName evidence="1">DNA-binding transcriptional regulator DicC</fullName>
    </submittedName>
</protein>